<gene>
    <name evidence="2" type="ORF">LCGC14_0714810</name>
</gene>
<comment type="caution">
    <text evidence="2">The sequence shown here is derived from an EMBL/GenBank/DDBJ whole genome shotgun (WGS) entry which is preliminary data.</text>
</comment>
<dbReference type="Pfam" id="PF13385">
    <property type="entry name" value="Laminin_G_3"/>
    <property type="match status" value="1"/>
</dbReference>
<evidence type="ECO:0000313" key="2">
    <source>
        <dbReference type="EMBL" id="KKN42281.1"/>
    </source>
</evidence>
<feature type="transmembrane region" description="Helical" evidence="1">
    <location>
        <begin position="989"/>
        <end position="1006"/>
    </location>
</feature>
<keyword evidence="1" id="KW-0472">Membrane</keyword>
<name>A0A0F9SZK6_9ZZZZ</name>
<dbReference type="InterPro" id="IPR013320">
    <property type="entry name" value="ConA-like_dom_sf"/>
</dbReference>
<reference evidence="2" key="1">
    <citation type="journal article" date="2015" name="Nature">
        <title>Complex archaea that bridge the gap between prokaryotes and eukaryotes.</title>
        <authorList>
            <person name="Spang A."/>
            <person name="Saw J.H."/>
            <person name="Jorgensen S.L."/>
            <person name="Zaremba-Niedzwiedzka K."/>
            <person name="Martijn J."/>
            <person name="Lind A.E."/>
            <person name="van Eijk R."/>
            <person name="Schleper C."/>
            <person name="Guy L."/>
            <person name="Ettema T.J."/>
        </authorList>
    </citation>
    <scope>NUCLEOTIDE SEQUENCE</scope>
</reference>
<dbReference type="SUPFAM" id="SSF49899">
    <property type="entry name" value="Concanavalin A-like lectins/glucanases"/>
    <property type="match status" value="1"/>
</dbReference>
<feature type="transmembrane region" description="Helical" evidence="1">
    <location>
        <begin position="1036"/>
        <end position="1052"/>
    </location>
</feature>
<protein>
    <recommendedName>
        <fullName evidence="3">LamG-like jellyroll fold domain-containing protein</fullName>
    </recommendedName>
</protein>
<organism evidence="2">
    <name type="scientific">marine sediment metagenome</name>
    <dbReference type="NCBI Taxonomy" id="412755"/>
    <lineage>
        <taxon>unclassified sequences</taxon>
        <taxon>metagenomes</taxon>
        <taxon>ecological metagenomes</taxon>
    </lineage>
</organism>
<evidence type="ECO:0000256" key="1">
    <source>
        <dbReference type="SAM" id="Phobius"/>
    </source>
</evidence>
<proteinExistence type="predicted"/>
<dbReference type="Gene3D" id="2.60.120.200">
    <property type="match status" value="1"/>
</dbReference>
<feature type="transmembrane region" description="Helical" evidence="1">
    <location>
        <begin position="1011"/>
        <end position="1030"/>
    </location>
</feature>
<dbReference type="AlphaFoldDB" id="A0A0F9SZK6"/>
<dbReference type="EMBL" id="LAZR01001591">
    <property type="protein sequence ID" value="KKN42281.1"/>
    <property type="molecule type" value="Genomic_DNA"/>
</dbReference>
<keyword evidence="1" id="KW-1133">Transmembrane helix</keyword>
<sequence length="1056" mass="117809">MRRHILLYLLTIVIISILSSFTSALLVDSDLIHVYNFTNTTSVNLTDQVGTDNSLDGEITDLNVAGIFRNAWHFEFDNDDWVTMPPIIDNLDDITITAWFKPEALAGTRETIWSSGDDASGSDANWVWWIEATNTMNFRFTTDAFLERTCNVNLPAKPLGTWMLLSISYNGAVIKGFINDTLVCSTTATGLIKADSNFTIGAKHTHLDTGDGDIDEVYVWNDNLSLEQIGELWNGGVGDFYPFGGVSSTATPTIVAPSPADNSNNNTNVTLNVSHTTTQNDVRYYLYFAESTPLDEGDFYIFNETRTGVEYKSFLTNVSDGTFFWKWKVQNITDGVFSGNTTERTLIIDTVTPTITIHPNNAFNTSNLSSQNQYLDFMFLNISVQDETALFGFLVNITTGGVSFFNHTNTSLSSILSHNFTANISTALWPDGVFDIEISASDSHTLSLIKDYDISKFLSRITFETTEGNTIDIIGSGATSTDYFKKKDRYGFSFNYLFADTERTFTIKSDKKIYYLNNSNYKAHFVIWNQGKKSGNWIDLEGIGGDYSVVKKKDNEYEVSFTNLPSGKSIDFNSLGGLNVITQNFQWFKGSTNNIFNSAATSGFRQEFLMNITLDFDLVKMINASFTYNNTARAVTRTESASSILFNSTFIVPDVNQTLNLSWFFNVTQRNDAVYSFSVNATQELVSPQINLTILDEENQSLITEDLTIFFTGPINLQTNTSSGTLSIGNLVLGEYFIQAESTNYPRRGLFFTITNASANVNLYLVREVTGNSFIDYIVQDDGRNRLNNVRMTFQRNINNSFVTVAQLETDFAGQGRIFQDQQNEYRIVMSLTGFETQTIDLLPLLTSYTITLSTLAEQIFQTTYEGIRYTISPAARVLNASGKFRDISLTIFDGTSSLEFFGLQITNHSYTCIPADCITNITGSPAGGTAVVQINLSEEGSFTRSYFFKRNGFPLQFINVEKTSVRFLIGDRLEENFRIIGANLGTPVMRAIFAAILITVFAVLASQIGVIGLGLMLVISFGTIFFMLLGFIPRMIGMITLFFGIAIYFVLGKEQ</sequence>
<keyword evidence="1" id="KW-0812">Transmembrane</keyword>
<evidence type="ECO:0008006" key="3">
    <source>
        <dbReference type="Google" id="ProtNLM"/>
    </source>
</evidence>
<accession>A0A0F9SZK6</accession>